<dbReference type="OrthoDB" id="4761743at2"/>
<keyword evidence="2" id="KW-1185">Reference proteome</keyword>
<comment type="caution">
    <text evidence="1">The sequence shown here is derived from an EMBL/GenBank/DDBJ whole genome shotgun (WGS) entry which is preliminary data.</text>
</comment>
<gene>
    <name evidence="1" type="ORF">ESP70_003900</name>
</gene>
<dbReference type="Proteomes" id="UP000380867">
    <property type="component" value="Unassembled WGS sequence"/>
</dbReference>
<proteinExistence type="predicted"/>
<organism evidence="1 2">
    <name type="scientific">Aeromicrobium ginsengisoli</name>
    <dbReference type="NCBI Taxonomy" id="363867"/>
    <lineage>
        <taxon>Bacteria</taxon>
        <taxon>Bacillati</taxon>
        <taxon>Actinomycetota</taxon>
        <taxon>Actinomycetes</taxon>
        <taxon>Propionibacteriales</taxon>
        <taxon>Nocardioidaceae</taxon>
        <taxon>Aeromicrobium</taxon>
    </lineage>
</organism>
<dbReference type="EMBL" id="SDPQ02000001">
    <property type="protein sequence ID" value="KAA1399908.1"/>
    <property type="molecule type" value="Genomic_DNA"/>
</dbReference>
<reference evidence="1" key="1">
    <citation type="submission" date="2019-09" db="EMBL/GenBank/DDBJ databases">
        <authorList>
            <person name="Li J."/>
        </authorList>
    </citation>
    <scope>NUCLEOTIDE SEQUENCE [LARGE SCALE GENOMIC DNA]</scope>
    <source>
        <strain evidence="1">JCM 14732</strain>
    </source>
</reference>
<name>A0A5M4FIX4_9ACTN</name>
<sequence>MSLSATRQRNAVSDGVALGLLMCDQGALPYDKVRIDLSFTGAWRGWEYKARFPQVTTDLSKGLDGIWAMTRVDERKRSFNLYWQNDGGEWVIYPRGVWSEGQVDAEQAADSIDGDIPADGWRKLAAAFLERFLPIA</sequence>
<evidence type="ECO:0000313" key="1">
    <source>
        <dbReference type="EMBL" id="KAA1399908.1"/>
    </source>
</evidence>
<protein>
    <submittedName>
        <fullName evidence="1">Uncharacterized protein</fullName>
    </submittedName>
</protein>
<dbReference type="AlphaFoldDB" id="A0A5M4FIX4"/>
<accession>A0A5M4FIX4</accession>
<evidence type="ECO:0000313" key="2">
    <source>
        <dbReference type="Proteomes" id="UP000380867"/>
    </source>
</evidence>
<dbReference type="RefSeq" id="WP_149688020.1">
    <property type="nucleotide sequence ID" value="NZ_SDPQ02000001.1"/>
</dbReference>